<name>A0ABR9PCN4_9ACTN</name>
<dbReference type="InterPro" id="IPR002731">
    <property type="entry name" value="ATPase_BadF"/>
</dbReference>
<dbReference type="Pfam" id="PF01869">
    <property type="entry name" value="BcrAD_BadFG"/>
    <property type="match status" value="1"/>
</dbReference>
<evidence type="ECO:0000313" key="3">
    <source>
        <dbReference type="Proteomes" id="UP000806528"/>
    </source>
</evidence>
<feature type="domain" description="ATPase BadF/BadG/BcrA/BcrD type" evidence="1">
    <location>
        <begin position="2"/>
        <end position="272"/>
    </location>
</feature>
<organism evidence="2 3">
    <name type="scientific">Nocardiopsis coralli</name>
    <dbReference type="NCBI Taxonomy" id="2772213"/>
    <lineage>
        <taxon>Bacteria</taxon>
        <taxon>Bacillati</taxon>
        <taxon>Actinomycetota</taxon>
        <taxon>Actinomycetes</taxon>
        <taxon>Streptosporangiales</taxon>
        <taxon>Nocardiopsidaceae</taxon>
        <taxon>Nocardiopsis</taxon>
    </lineage>
</organism>
<dbReference type="PANTHER" id="PTHR43190">
    <property type="entry name" value="N-ACETYL-D-GLUCOSAMINE KINASE"/>
    <property type="match status" value="1"/>
</dbReference>
<protein>
    <submittedName>
        <fullName evidence="2">ATPase</fullName>
    </submittedName>
</protein>
<dbReference type="InterPro" id="IPR052519">
    <property type="entry name" value="Euk-type_GlcNAc_Kinase"/>
</dbReference>
<comment type="caution">
    <text evidence="2">The sequence shown here is derived from an EMBL/GenBank/DDBJ whole genome shotgun (WGS) entry which is preliminary data.</text>
</comment>
<dbReference type="EMBL" id="JADBGI010000026">
    <property type="protein sequence ID" value="MBE3001569.1"/>
    <property type="molecule type" value="Genomic_DNA"/>
</dbReference>
<gene>
    <name evidence="2" type="ORF">IDM40_23165</name>
</gene>
<dbReference type="SUPFAM" id="SSF53067">
    <property type="entry name" value="Actin-like ATPase domain"/>
    <property type="match status" value="2"/>
</dbReference>
<sequence>MDAGGTRTRALVAAPDGTRLGEAFSGGANPNSHGMDTAAHRLTEAVAAALDRADPEAREHLTAAVVGLAGVSALADPSVRTRMHTALEHAGAGTGAVFTGDDEIAFASGTPDPDGAVLIAGTGAIAARIRARTRTDVADGLGWLVGDSGSGFWIGHRAARASARQLSEGREIGPLTRAVLAHALPDGDDLPPRERARALARALTAAPPIGLAALAPLVGRACEEGDPLARDIAARAGVHLASSVRQVHEPGDSIPVVLAGGVLTRSSPVRAALVHELGSGAAVATAGCTAGAAAWTAAVRAGADATDRRLHAAFTLQGGDQG</sequence>
<dbReference type="InterPro" id="IPR043129">
    <property type="entry name" value="ATPase_NBD"/>
</dbReference>
<dbReference type="Gene3D" id="3.30.420.40">
    <property type="match status" value="2"/>
</dbReference>
<reference evidence="2 3" key="1">
    <citation type="submission" date="2020-09" db="EMBL/GenBank/DDBJ databases">
        <title>Diversity and distribution of actinomycetes associated with coral in the coast of Hainan.</title>
        <authorList>
            <person name="Li F."/>
        </authorList>
    </citation>
    <scope>NUCLEOTIDE SEQUENCE [LARGE SCALE GENOMIC DNA]</scope>
    <source>
        <strain evidence="2 3">HNM0947</strain>
    </source>
</reference>
<evidence type="ECO:0000313" key="2">
    <source>
        <dbReference type="EMBL" id="MBE3001569.1"/>
    </source>
</evidence>
<accession>A0ABR9PCN4</accession>
<dbReference type="Proteomes" id="UP000806528">
    <property type="component" value="Unassembled WGS sequence"/>
</dbReference>
<keyword evidence="3" id="KW-1185">Reference proteome</keyword>
<dbReference type="PANTHER" id="PTHR43190:SF3">
    <property type="entry name" value="N-ACETYL-D-GLUCOSAMINE KINASE"/>
    <property type="match status" value="1"/>
</dbReference>
<evidence type="ECO:0000259" key="1">
    <source>
        <dbReference type="Pfam" id="PF01869"/>
    </source>
</evidence>
<proteinExistence type="predicted"/>
<dbReference type="CDD" id="cd24007">
    <property type="entry name" value="ASKHA_NBD_eukNAGK-like"/>
    <property type="match status" value="1"/>
</dbReference>